<evidence type="ECO:0000313" key="2">
    <source>
        <dbReference type="Proteomes" id="UP000504631"/>
    </source>
</evidence>
<gene>
    <name evidence="3" type="primary">LOC117230948</name>
</gene>
<dbReference type="RefSeq" id="XP_033344799.1">
    <property type="nucleotide sequence ID" value="XM_033488908.1"/>
</dbReference>
<dbReference type="SUPFAM" id="SSF48371">
    <property type="entry name" value="ARM repeat"/>
    <property type="match status" value="1"/>
</dbReference>
<reference evidence="3" key="1">
    <citation type="submission" date="2025-08" db="UniProtKB">
        <authorList>
            <consortium name="RefSeq"/>
        </authorList>
    </citation>
    <scope>IDENTIFICATION</scope>
    <source>
        <tissue evidence="3">Muscle</tissue>
    </source>
</reference>
<dbReference type="Pfam" id="PF12530">
    <property type="entry name" value="DUF3730"/>
    <property type="match status" value="1"/>
</dbReference>
<dbReference type="GeneID" id="117230948"/>
<evidence type="ECO:0000313" key="3">
    <source>
        <dbReference type="RefSeq" id="XP_033344799.1"/>
    </source>
</evidence>
<name>A0A6J3JXC3_9HYME</name>
<dbReference type="GO" id="GO:0060147">
    <property type="term" value="P:regulation of post-transcriptional gene silencing"/>
    <property type="evidence" value="ECO:0007669"/>
    <property type="project" value="InterPro"/>
</dbReference>
<feature type="domain" description="DUF3730" evidence="1">
    <location>
        <begin position="462"/>
        <end position="682"/>
    </location>
</feature>
<organism evidence="2 3">
    <name type="scientific">Bombus vosnesenskii</name>
    <dbReference type="NCBI Taxonomy" id="207650"/>
    <lineage>
        <taxon>Eukaryota</taxon>
        <taxon>Metazoa</taxon>
        <taxon>Ecdysozoa</taxon>
        <taxon>Arthropoda</taxon>
        <taxon>Hexapoda</taxon>
        <taxon>Insecta</taxon>
        <taxon>Pterygota</taxon>
        <taxon>Neoptera</taxon>
        <taxon>Endopterygota</taxon>
        <taxon>Hymenoptera</taxon>
        <taxon>Apocrita</taxon>
        <taxon>Aculeata</taxon>
        <taxon>Apoidea</taxon>
        <taxon>Anthophila</taxon>
        <taxon>Apidae</taxon>
        <taxon>Bombus</taxon>
        <taxon>Pyrobombus</taxon>
    </lineage>
</organism>
<evidence type="ECO:0000259" key="1">
    <source>
        <dbReference type="Pfam" id="PF12530"/>
    </source>
</evidence>
<dbReference type="PANTHER" id="PTHR16212:SF4">
    <property type="entry name" value="FOCADHESIN"/>
    <property type="match status" value="1"/>
</dbReference>
<keyword evidence="2" id="KW-1185">Reference proteome</keyword>
<proteinExistence type="predicted"/>
<dbReference type="InterPro" id="IPR022542">
    <property type="entry name" value="FOCAD/RST1_DUF3730"/>
</dbReference>
<sequence length="1193" mass="137169">MMDEIEYKLESTNPVLISHATSKLFESIKKKKCDRQTDHISKIPEFKLLLTKRDSTNVTLSISACQALTALVENGLWDINEALATFISSISSIKNYMVATTTISHLLILDLKRDTGQENIYPFTLHTPQHPFITILSQDKRSWQTILSQMTFILNHQDARIREKGVKMLRPVFLYVLCNPSSDSMDYCMQQIWQLLIKSRHSTYVQTEVLLWMCTAEIHSCINTNYRILELAEKAASEGNREYCTALLPMIVSLVIQLLQQGSDPTPNFHVILFIIDHCDSYIGNLVLTLMAEVITLCPAIYLYTTLQICTMIAKKMSYNDVFFYTLIASIVKWIAYPSVLCSEALDMARDLASEMFTRTKLTCNNETIFSNKLFTVFTHSDPYIQFYTELVHCLSIWNQNDILSWLNNISCVPTYLKDKCKLLISGLLLQSNEPQIVQLCCNILVDVSRERTNFGSHVLSLVLHKLTKCKSSIESKCLLLVMPELMITKENVPIVNHTLNQLLNGDKQLKYFIIELYLKALKKEPRCYRFLFAAIIKVMESDLSWYSDATCARAMKHICENYPEHGEKLVPLILQILNRSTGMNGGTASALALGCISALYKASVIDIYSTWRVLSPKMEKEKRSVVLESLCELLADVAFYAPSSQCLEEHDHQLIDDIVSKLWKYTTCSDVKVIKAALKALASYRLEQLSLKTLPVEFRYNLVLPATYAKIPTDTVKKPEDVLPYIPGVCWIQMLQNINKMTLSAAGNLLISFVIEEVNSFRSGMYDWPQGEPQNFKYLRDKSVIRAVGEYLRKTNQFDSNNHCIVTECLRIFAHKYPKPLPNVNWSFLKDTFHLSAEAKQYTLSIACHHATVSSSAKSFIEDYLLTYKSVNDAEDFVWKDNEHPILYSNLEYLCQAVQPNIIKRFLETTLECAIKKMNENSIQSFHCIMYSYAQALRNPEICHANSTLLSTILEELLDKIDLTCDRFYPYFTAALELPMEHLERTTSPKVWWETMASKLKNAIAIRAELSLKKSNSEASLKWLNEIIGETFASTSSVQTYFLEIIQKVQANMQFERSSSNWILELMTQVQGFLMDSSQNHNDKIQFYCTVLFTSVISLSGIDSMLMKRDLVIKSQNVRIKLFPQALTLLSDRENWKHAIPQMMEWLNYMRTNHISNTYKYTFHRALISLRHNSYYKNVWSKYLSIKTDIDI</sequence>
<accession>A0A6J3JXC3</accession>
<dbReference type="InterPro" id="IPR016024">
    <property type="entry name" value="ARM-type_fold"/>
</dbReference>
<dbReference type="InterPro" id="IPR045163">
    <property type="entry name" value="Focadhesin/RST1"/>
</dbReference>
<protein>
    <submittedName>
        <fullName evidence="3">Uncharacterized protein LOC117230948</fullName>
    </submittedName>
</protein>
<dbReference type="KEGG" id="bvk:117230948"/>
<dbReference type="Proteomes" id="UP000504631">
    <property type="component" value="Unplaced"/>
</dbReference>
<dbReference type="PANTHER" id="PTHR16212">
    <property type="entry name" value="FOCADHESIN FAMILY MEMBER"/>
    <property type="match status" value="1"/>
</dbReference>
<dbReference type="AlphaFoldDB" id="A0A6J3JXC3"/>